<feature type="compositionally biased region" description="Low complexity" evidence="1">
    <location>
        <begin position="214"/>
        <end position="225"/>
    </location>
</feature>
<proteinExistence type="predicted"/>
<evidence type="ECO:0000256" key="1">
    <source>
        <dbReference type="SAM" id="MobiDB-lite"/>
    </source>
</evidence>
<keyword evidence="4" id="KW-1185">Reference proteome</keyword>
<keyword evidence="2" id="KW-0812">Transmembrane</keyword>
<gene>
    <name evidence="3" type="ORF">Slin15195_G010380</name>
</gene>
<feature type="transmembrane region" description="Helical" evidence="2">
    <location>
        <begin position="147"/>
        <end position="169"/>
    </location>
</feature>
<sequence>MDVVANMTCSQGGEFYACGEGSRFVGCCASDPCSVGCAAGNLKTTSFDTAQYGQIPDQHCSTGLFYTCNFTTPAFWGCCTTSACAGSQGCAATALAGAFLSTNTALAAPFLALNETWEGSDQGTATDQPADPVVTADSSSSSNTGTVAGGVVGGIAGLALILLGFLWLYRRQRRRAGAPVPESTEDSGKAQVQELSHDASTAVGLKELPPNWTSSPSMPSYHSSPEFQNGEWSPRPPSYYTNDPRAKSQHMSYELPGSQAGVEMDAPRGVMDSKLSTAQDA</sequence>
<evidence type="ECO:0000313" key="3">
    <source>
        <dbReference type="EMBL" id="USW47719.1"/>
    </source>
</evidence>
<feature type="compositionally biased region" description="Low complexity" evidence="1">
    <location>
        <begin position="130"/>
        <end position="143"/>
    </location>
</feature>
<name>A0A9Q9ADW8_9PEZI</name>
<accession>A0A9Q9ADW8</accession>
<evidence type="ECO:0000313" key="4">
    <source>
        <dbReference type="Proteomes" id="UP001056384"/>
    </source>
</evidence>
<keyword evidence="2" id="KW-1133">Transmembrane helix</keyword>
<evidence type="ECO:0000256" key="2">
    <source>
        <dbReference type="SAM" id="Phobius"/>
    </source>
</evidence>
<keyword evidence="2" id="KW-0472">Membrane</keyword>
<protein>
    <submittedName>
        <fullName evidence="3">Uncharacterized protein</fullName>
    </submittedName>
</protein>
<organism evidence="3 4">
    <name type="scientific">Septoria linicola</name>
    <dbReference type="NCBI Taxonomy" id="215465"/>
    <lineage>
        <taxon>Eukaryota</taxon>
        <taxon>Fungi</taxon>
        <taxon>Dikarya</taxon>
        <taxon>Ascomycota</taxon>
        <taxon>Pezizomycotina</taxon>
        <taxon>Dothideomycetes</taxon>
        <taxon>Dothideomycetidae</taxon>
        <taxon>Mycosphaerellales</taxon>
        <taxon>Mycosphaerellaceae</taxon>
        <taxon>Septoria</taxon>
    </lineage>
</organism>
<feature type="region of interest" description="Disordered" evidence="1">
    <location>
        <begin position="178"/>
        <end position="281"/>
    </location>
</feature>
<dbReference type="AlphaFoldDB" id="A0A9Q9ADW8"/>
<dbReference type="EMBL" id="CP099418">
    <property type="protein sequence ID" value="USW47719.1"/>
    <property type="molecule type" value="Genomic_DNA"/>
</dbReference>
<dbReference type="OrthoDB" id="3692311at2759"/>
<feature type="region of interest" description="Disordered" evidence="1">
    <location>
        <begin position="119"/>
        <end position="143"/>
    </location>
</feature>
<reference evidence="3" key="1">
    <citation type="submission" date="2022-06" db="EMBL/GenBank/DDBJ databases">
        <title>Complete genome sequences of two strains of the flax pathogen Septoria linicola.</title>
        <authorList>
            <person name="Lapalu N."/>
            <person name="Simon A."/>
            <person name="Demenou B."/>
            <person name="Paumier D."/>
            <person name="Guillot M.-P."/>
            <person name="Gout L."/>
            <person name="Valade R."/>
        </authorList>
    </citation>
    <scope>NUCLEOTIDE SEQUENCE</scope>
    <source>
        <strain evidence="3">SE15195</strain>
    </source>
</reference>
<dbReference type="Proteomes" id="UP001056384">
    <property type="component" value="Chromosome 1"/>
</dbReference>